<proteinExistence type="predicted"/>
<dbReference type="InterPro" id="IPR036388">
    <property type="entry name" value="WH-like_DNA-bd_sf"/>
</dbReference>
<dbReference type="eggNOG" id="COG1846">
    <property type="taxonomic scope" value="Bacteria"/>
</dbReference>
<dbReference type="AlphaFoldDB" id="Q138X0"/>
<protein>
    <submittedName>
        <fullName evidence="2">Regulatory protein, MarR</fullName>
    </submittedName>
</protein>
<dbReference type="STRING" id="316057.RPD_2134"/>
<dbReference type="InterPro" id="IPR036390">
    <property type="entry name" value="WH_DNA-bd_sf"/>
</dbReference>
<dbReference type="InterPro" id="IPR039422">
    <property type="entry name" value="MarR/SlyA-like"/>
</dbReference>
<dbReference type="Pfam" id="PF13463">
    <property type="entry name" value="HTH_27"/>
    <property type="match status" value="1"/>
</dbReference>
<dbReference type="PANTHER" id="PTHR33164:SF101">
    <property type="entry name" value="TRANSCRIPTIONAL REPRESSOR MPRA"/>
    <property type="match status" value="1"/>
</dbReference>
<evidence type="ECO:0000313" key="3">
    <source>
        <dbReference type="Proteomes" id="UP000001818"/>
    </source>
</evidence>
<dbReference type="SUPFAM" id="SSF46785">
    <property type="entry name" value="Winged helix' DNA-binding domain"/>
    <property type="match status" value="1"/>
</dbReference>
<reference evidence="2 3" key="1">
    <citation type="submission" date="2006-03" db="EMBL/GenBank/DDBJ databases">
        <title>Complete sequence of Rhodopseudomonas palustris BisB5.</title>
        <authorList>
            <consortium name="US DOE Joint Genome Institute"/>
            <person name="Copeland A."/>
            <person name="Lucas S."/>
            <person name="Lapidus A."/>
            <person name="Barry K."/>
            <person name="Detter J.C."/>
            <person name="Glavina del Rio T."/>
            <person name="Hammon N."/>
            <person name="Israni S."/>
            <person name="Dalin E."/>
            <person name="Tice H."/>
            <person name="Pitluck S."/>
            <person name="Chain P."/>
            <person name="Malfatti S."/>
            <person name="Shin M."/>
            <person name="Vergez L."/>
            <person name="Schmutz J."/>
            <person name="Larimer F."/>
            <person name="Land M."/>
            <person name="Hauser L."/>
            <person name="Pelletier D.A."/>
            <person name="Kyrpides N."/>
            <person name="Lykidis A."/>
            <person name="Oda Y."/>
            <person name="Harwood C.S."/>
            <person name="Richardson P."/>
        </authorList>
    </citation>
    <scope>NUCLEOTIDE SEQUENCE [LARGE SCALE GENOMIC DNA]</scope>
    <source>
        <strain evidence="2 3">BisB5</strain>
    </source>
</reference>
<dbReference type="Proteomes" id="UP000001818">
    <property type="component" value="Chromosome"/>
</dbReference>
<evidence type="ECO:0000259" key="1">
    <source>
        <dbReference type="PROSITE" id="PS50995"/>
    </source>
</evidence>
<dbReference type="KEGG" id="rpd:RPD_2134"/>
<dbReference type="HOGENOM" id="CLU_120477_0_0_5"/>
<feature type="domain" description="HTH marR-type" evidence="1">
    <location>
        <begin position="27"/>
        <end position="167"/>
    </location>
</feature>
<dbReference type="PANTHER" id="PTHR33164">
    <property type="entry name" value="TRANSCRIPTIONAL REGULATOR, MARR FAMILY"/>
    <property type="match status" value="1"/>
</dbReference>
<dbReference type="InterPro" id="IPR000835">
    <property type="entry name" value="HTH_MarR-typ"/>
</dbReference>
<organism evidence="2 3">
    <name type="scientific">Rhodopseudomonas palustris (strain BisB5)</name>
    <dbReference type="NCBI Taxonomy" id="316057"/>
    <lineage>
        <taxon>Bacteria</taxon>
        <taxon>Pseudomonadati</taxon>
        <taxon>Pseudomonadota</taxon>
        <taxon>Alphaproteobacteria</taxon>
        <taxon>Hyphomicrobiales</taxon>
        <taxon>Nitrobacteraceae</taxon>
        <taxon>Rhodopseudomonas</taxon>
    </lineage>
</organism>
<dbReference type="GO" id="GO:0006950">
    <property type="term" value="P:response to stress"/>
    <property type="evidence" value="ECO:0007669"/>
    <property type="project" value="TreeGrafter"/>
</dbReference>
<dbReference type="SMART" id="SM00347">
    <property type="entry name" value="HTH_MARR"/>
    <property type="match status" value="1"/>
</dbReference>
<accession>Q138X0</accession>
<name>Q138X0_RHOPS</name>
<dbReference type="BioCyc" id="RPAL316057:RPD_RS10730-MONOMER"/>
<gene>
    <name evidence="2" type="ordered locus">RPD_2134</name>
</gene>
<dbReference type="Gene3D" id="1.10.10.10">
    <property type="entry name" value="Winged helix-like DNA-binding domain superfamily/Winged helix DNA-binding domain"/>
    <property type="match status" value="1"/>
</dbReference>
<evidence type="ECO:0000313" key="2">
    <source>
        <dbReference type="EMBL" id="ABE39369.1"/>
    </source>
</evidence>
<dbReference type="GO" id="GO:0003700">
    <property type="term" value="F:DNA-binding transcription factor activity"/>
    <property type="evidence" value="ECO:0007669"/>
    <property type="project" value="InterPro"/>
</dbReference>
<sequence>MTTANAGLNGTADQAIETTCSELDALGLRLMWDISAIGSSILRIAELLGKQIGISGSQWITLKAIEALGNGEGVAIKDVAALLNVDRSFLSAQSKILEKRGLIHRHNAKAADRRLVLLSLTEGAINSLKDVRPSHNALETNLRGEFDNDMLKALVSGLLTVRLRLERAVLLVAAGR</sequence>
<dbReference type="PROSITE" id="PS50995">
    <property type="entry name" value="HTH_MARR_2"/>
    <property type="match status" value="1"/>
</dbReference>
<dbReference type="EMBL" id="CP000283">
    <property type="protein sequence ID" value="ABE39369.1"/>
    <property type="molecule type" value="Genomic_DNA"/>
</dbReference>